<dbReference type="EC" id="2.7.6.3" evidence="3"/>
<comment type="caution">
    <text evidence="10">The sequence shown here is derived from an EMBL/GenBank/DDBJ whole genome shotgun (WGS) entry which is preliminary data.</text>
</comment>
<evidence type="ECO:0000259" key="9">
    <source>
        <dbReference type="Pfam" id="PF01288"/>
    </source>
</evidence>
<dbReference type="Gene3D" id="3.30.70.560">
    <property type="entry name" value="7,8-Dihydro-6-hydroxymethylpterin-pyrophosphokinase HPPK"/>
    <property type="match status" value="1"/>
</dbReference>
<reference evidence="10" key="1">
    <citation type="submission" date="2022-08" db="EMBL/GenBank/DDBJ databases">
        <authorList>
            <person name="Deng Y."/>
            <person name="Han X.-F."/>
            <person name="Zhang Y.-Q."/>
        </authorList>
    </citation>
    <scope>NUCLEOTIDE SEQUENCE</scope>
    <source>
        <strain evidence="10">CPCC 205763</strain>
    </source>
</reference>
<keyword evidence="4 10" id="KW-0808">Transferase</keyword>
<accession>A0ABT2GS07</accession>
<dbReference type="EMBL" id="JANLCM010000001">
    <property type="protein sequence ID" value="MCS5718080.1"/>
    <property type="molecule type" value="Genomic_DNA"/>
</dbReference>
<comment type="pathway">
    <text evidence="2">Cofactor biosynthesis; tetrahydrofolate biosynthesis; 2-amino-4-hydroxy-6-hydroxymethyl-7,8-dihydropteridine diphosphate from 7,8-dihydroneopterin triphosphate: step 4/4.</text>
</comment>
<keyword evidence="8" id="KW-0289">Folate biosynthesis</keyword>
<evidence type="ECO:0000256" key="4">
    <source>
        <dbReference type="ARBA" id="ARBA00022679"/>
    </source>
</evidence>
<evidence type="ECO:0000256" key="7">
    <source>
        <dbReference type="ARBA" id="ARBA00022840"/>
    </source>
</evidence>
<feature type="domain" description="7,8-dihydro-6-hydroxymethylpterin-pyrophosphokinase" evidence="9">
    <location>
        <begin position="19"/>
        <end position="151"/>
    </location>
</feature>
<dbReference type="PANTHER" id="PTHR43071:SF1">
    <property type="entry name" value="2-AMINO-4-HYDROXY-6-HYDROXYMETHYLDIHYDROPTERIDINE PYROPHOSPHOKINASE"/>
    <property type="match status" value="1"/>
</dbReference>
<gene>
    <name evidence="10" type="primary">folK</name>
    <name evidence="10" type="ORF">N1027_08015</name>
</gene>
<keyword evidence="11" id="KW-1185">Reference proteome</keyword>
<comment type="catalytic activity">
    <reaction evidence="1">
        <text>6-hydroxymethyl-7,8-dihydropterin + ATP = (7,8-dihydropterin-6-yl)methyl diphosphate + AMP + H(+)</text>
        <dbReference type="Rhea" id="RHEA:11412"/>
        <dbReference type="ChEBI" id="CHEBI:15378"/>
        <dbReference type="ChEBI" id="CHEBI:30616"/>
        <dbReference type="ChEBI" id="CHEBI:44841"/>
        <dbReference type="ChEBI" id="CHEBI:72950"/>
        <dbReference type="ChEBI" id="CHEBI:456215"/>
        <dbReference type="EC" id="2.7.6.3"/>
    </reaction>
</comment>
<evidence type="ECO:0000256" key="2">
    <source>
        <dbReference type="ARBA" id="ARBA00005051"/>
    </source>
</evidence>
<dbReference type="NCBIfam" id="TIGR01498">
    <property type="entry name" value="folK"/>
    <property type="match status" value="1"/>
</dbReference>
<proteinExistence type="predicted"/>
<evidence type="ECO:0000256" key="3">
    <source>
        <dbReference type="ARBA" id="ARBA00013253"/>
    </source>
</evidence>
<keyword evidence="7" id="KW-0067">ATP-binding</keyword>
<evidence type="ECO:0000256" key="8">
    <source>
        <dbReference type="ARBA" id="ARBA00022909"/>
    </source>
</evidence>
<evidence type="ECO:0000313" key="11">
    <source>
        <dbReference type="Proteomes" id="UP001165584"/>
    </source>
</evidence>
<dbReference type="Pfam" id="PF01288">
    <property type="entry name" value="HPPK"/>
    <property type="match status" value="1"/>
</dbReference>
<keyword evidence="6" id="KW-0418">Kinase</keyword>
<dbReference type="InterPro" id="IPR035907">
    <property type="entry name" value="Hppk_sf"/>
</dbReference>
<evidence type="ECO:0000256" key="5">
    <source>
        <dbReference type="ARBA" id="ARBA00022741"/>
    </source>
</evidence>
<organism evidence="10 11">
    <name type="scientific">Herbiconiux aconitum</name>
    <dbReference type="NCBI Taxonomy" id="2970913"/>
    <lineage>
        <taxon>Bacteria</taxon>
        <taxon>Bacillati</taxon>
        <taxon>Actinomycetota</taxon>
        <taxon>Actinomycetes</taxon>
        <taxon>Micrococcales</taxon>
        <taxon>Microbacteriaceae</taxon>
        <taxon>Herbiconiux</taxon>
    </lineage>
</organism>
<dbReference type="PANTHER" id="PTHR43071">
    <property type="entry name" value="2-AMINO-4-HYDROXY-6-HYDROXYMETHYLDIHYDROPTERIDINE PYROPHOSPHOKINASE"/>
    <property type="match status" value="1"/>
</dbReference>
<dbReference type="CDD" id="cd00483">
    <property type="entry name" value="HPPK"/>
    <property type="match status" value="1"/>
</dbReference>
<evidence type="ECO:0000313" key="10">
    <source>
        <dbReference type="EMBL" id="MCS5718080.1"/>
    </source>
</evidence>
<protein>
    <recommendedName>
        <fullName evidence="3">2-amino-4-hydroxy-6-hydroxymethyldihydropteridine diphosphokinase</fullName>
        <ecNumber evidence="3">2.7.6.3</ecNumber>
    </recommendedName>
</protein>
<name>A0ABT2GS07_9MICO</name>
<evidence type="ECO:0000256" key="1">
    <source>
        <dbReference type="ARBA" id="ARBA00000198"/>
    </source>
</evidence>
<evidence type="ECO:0000256" key="6">
    <source>
        <dbReference type="ARBA" id="ARBA00022777"/>
    </source>
</evidence>
<keyword evidence="5" id="KW-0547">Nucleotide-binding</keyword>
<dbReference type="SUPFAM" id="SSF55083">
    <property type="entry name" value="6-hydroxymethyl-7,8-dihydropterin pyrophosphokinase, HPPK"/>
    <property type="match status" value="1"/>
</dbReference>
<dbReference type="Proteomes" id="UP001165584">
    <property type="component" value="Unassembled WGS sequence"/>
</dbReference>
<sequence>MSPRPIDSVERRIIRLPAVLAFGSNLGDREATILSALDDLRATDGVEVTAVSRLYETTAVKPDGVDLDAPAYLNAVALIRTSLHPEELLGVVNHIEHEHGRVRAERWGDRTLDVDIVTFASVVRDTKRLTLPHPRAAERDFVLVPWLEIEPAAVLPGRGRVDQLVRSIPQTTLRPYVGESR</sequence>
<dbReference type="InterPro" id="IPR000550">
    <property type="entry name" value="Hppk"/>
</dbReference>
<dbReference type="GO" id="GO:0003848">
    <property type="term" value="F:2-amino-4-hydroxy-6-hydroxymethyldihydropteridine diphosphokinase activity"/>
    <property type="evidence" value="ECO:0007669"/>
    <property type="project" value="UniProtKB-EC"/>
</dbReference>
<dbReference type="RefSeq" id="WP_259506792.1">
    <property type="nucleotide sequence ID" value="NZ_JANLCM010000001.1"/>
</dbReference>